<dbReference type="PANTHER" id="PTHR36834">
    <property type="entry name" value="MEMBRANE PROTEIN-RELATED"/>
    <property type="match status" value="1"/>
</dbReference>
<feature type="transmembrane region" description="Helical" evidence="1">
    <location>
        <begin position="160"/>
        <end position="177"/>
    </location>
</feature>
<keyword evidence="4" id="KW-1185">Reference proteome</keyword>
<dbReference type="InterPro" id="IPR006976">
    <property type="entry name" value="VanZ-like"/>
</dbReference>
<sequence>MGFDRQFVFILGVPILIIMEIIRYKKAKKINAKFLNSKEVLLIIFSIYIMGLIAVTLLPFHRYGSIKPTANLVPVFNTVKDISTIPSNMKSFMIKFWIINIFGNLFLLAPLAAIVPITFKKFKSIKATVLLCLLVSISIELLQYLSMFCGNYRSVDIDDIILNTLGSIIGFGIFKLFKEESYENK</sequence>
<dbReference type="PANTHER" id="PTHR36834:SF2">
    <property type="entry name" value="MEMBRANE PROTEIN"/>
    <property type="match status" value="1"/>
</dbReference>
<keyword evidence="1" id="KW-0472">Membrane</keyword>
<feature type="domain" description="VanZ-like" evidence="2">
    <location>
        <begin position="45"/>
        <end position="177"/>
    </location>
</feature>
<organism evidence="3 4">
    <name type="scientific">Clostridium omnivorum</name>
    <dbReference type="NCBI Taxonomy" id="1604902"/>
    <lineage>
        <taxon>Bacteria</taxon>
        <taxon>Bacillati</taxon>
        <taxon>Bacillota</taxon>
        <taxon>Clostridia</taxon>
        <taxon>Eubacteriales</taxon>
        <taxon>Clostridiaceae</taxon>
        <taxon>Clostridium</taxon>
    </lineage>
</organism>
<keyword evidence="1" id="KW-1133">Transmembrane helix</keyword>
<evidence type="ECO:0000313" key="4">
    <source>
        <dbReference type="Proteomes" id="UP001208567"/>
    </source>
</evidence>
<protein>
    <recommendedName>
        <fullName evidence="2">VanZ-like domain-containing protein</fullName>
    </recommendedName>
</protein>
<proteinExistence type="predicted"/>
<keyword evidence="1" id="KW-0812">Transmembrane</keyword>
<dbReference type="Pfam" id="PF04892">
    <property type="entry name" value="VanZ"/>
    <property type="match status" value="1"/>
</dbReference>
<evidence type="ECO:0000259" key="2">
    <source>
        <dbReference type="Pfam" id="PF04892"/>
    </source>
</evidence>
<evidence type="ECO:0000256" key="1">
    <source>
        <dbReference type="SAM" id="Phobius"/>
    </source>
</evidence>
<dbReference type="InterPro" id="IPR053150">
    <property type="entry name" value="Teicoplanin_resist-assoc"/>
</dbReference>
<gene>
    <name evidence="3" type="ORF">bsdE14_23610</name>
</gene>
<feature type="transmembrane region" description="Helical" evidence="1">
    <location>
        <begin position="40"/>
        <end position="60"/>
    </location>
</feature>
<comment type="caution">
    <text evidence="3">The sequence shown here is derived from an EMBL/GenBank/DDBJ whole genome shotgun (WGS) entry which is preliminary data.</text>
</comment>
<dbReference type="RefSeq" id="WP_264850227.1">
    <property type="nucleotide sequence ID" value="NZ_BRXR01000001.1"/>
</dbReference>
<dbReference type="Proteomes" id="UP001208567">
    <property type="component" value="Unassembled WGS sequence"/>
</dbReference>
<accession>A0ABQ5N745</accession>
<feature type="transmembrane region" description="Helical" evidence="1">
    <location>
        <begin position="127"/>
        <end position="148"/>
    </location>
</feature>
<evidence type="ECO:0000313" key="3">
    <source>
        <dbReference type="EMBL" id="GLC30951.1"/>
    </source>
</evidence>
<feature type="transmembrane region" description="Helical" evidence="1">
    <location>
        <begin position="6"/>
        <end position="24"/>
    </location>
</feature>
<name>A0ABQ5N745_9CLOT</name>
<reference evidence="3 4" key="1">
    <citation type="journal article" date="2024" name="Int. J. Syst. Evol. Microbiol.">
        <title>Clostridium omnivorum sp. nov., isolated from anoxic soil under the treatment of reductive soil disinfestation.</title>
        <authorList>
            <person name="Ueki A."/>
            <person name="Tonouchi A."/>
            <person name="Kaku N."/>
            <person name="Honma S."/>
            <person name="Ueki K."/>
        </authorList>
    </citation>
    <scope>NUCLEOTIDE SEQUENCE [LARGE SCALE GENOMIC DNA]</scope>
    <source>
        <strain evidence="3 4">E14</strain>
    </source>
</reference>
<dbReference type="EMBL" id="BRXR01000001">
    <property type="protein sequence ID" value="GLC30951.1"/>
    <property type="molecule type" value="Genomic_DNA"/>
</dbReference>
<feature type="transmembrane region" description="Helical" evidence="1">
    <location>
        <begin position="96"/>
        <end position="115"/>
    </location>
</feature>